<dbReference type="CDD" id="cd00090">
    <property type="entry name" value="HTH_ARSR"/>
    <property type="match status" value="1"/>
</dbReference>
<evidence type="ECO:0000256" key="3">
    <source>
        <dbReference type="ARBA" id="ARBA00023163"/>
    </source>
</evidence>
<comment type="caution">
    <text evidence="5">The sequence shown here is derived from an EMBL/GenBank/DDBJ whole genome shotgun (WGS) entry which is preliminary data.</text>
</comment>
<dbReference type="InterPro" id="IPR011991">
    <property type="entry name" value="ArsR-like_HTH"/>
</dbReference>
<sequence length="128" mass="14753">MQNNLKEKSQKEACEEICDVTMVHKDIIENVSSKMIDEDSLSALSDFFKTLGDPTRMRILWALSEAEMCVCDIAYLLNMSQSAISHQLRVLKQNRFVKNKKVGKVVYYSLLDRHIKDISKQAFAHINE</sequence>
<dbReference type="InterPro" id="IPR001845">
    <property type="entry name" value="HTH_ArsR_DNA-bd_dom"/>
</dbReference>
<dbReference type="GO" id="GO:0003677">
    <property type="term" value="F:DNA binding"/>
    <property type="evidence" value="ECO:0007669"/>
    <property type="project" value="UniProtKB-KW"/>
</dbReference>
<dbReference type="PROSITE" id="PS00846">
    <property type="entry name" value="HTH_ARSR_1"/>
    <property type="match status" value="1"/>
</dbReference>
<keyword evidence="6" id="KW-1185">Reference proteome</keyword>
<dbReference type="OrthoDB" id="9810923at2"/>
<dbReference type="Proteomes" id="UP000240535">
    <property type="component" value="Unassembled WGS sequence"/>
</dbReference>
<evidence type="ECO:0000313" key="5">
    <source>
        <dbReference type="EMBL" id="PSM51483.1"/>
    </source>
</evidence>
<dbReference type="PRINTS" id="PR00778">
    <property type="entry name" value="HTHARSR"/>
</dbReference>
<evidence type="ECO:0000313" key="6">
    <source>
        <dbReference type="Proteomes" id="UP000240535"/>
    </source>
</evidence>
<dbReference type="AlphaFoldDB" id="A0A2P8QZ13"/>
<protein>
    <submittedName>
        <fullName evidence="5">Transcriptional regulator</fullName>
    </submittedName>
</protein>
<accession>A0A2P8QZ13</accession>
<name>A0A2P8QZ13_9BACT</name>
<dbReference type="SUPFAM" id="SSF46785">
    <property type="entry name" value="Winged helix' DNA-binding domain"/>
    <property type="match status" value="1"/>
</dbReference>
<dbReference type="Pfam" id="PF01022">
    <property type="entry name" value="HTH_5"/>
    <property type="match status" value="1"/>
</dbReference>
<evidence type="ECO:0000259" key="4">
    <source>
        <dbReference type="PROSITE" id="PS50987"/>
    </source>
</evidence>
<dbReference type="PANTHER" id="PTHR43132:SF6">
    <property type="entry name" value="HTH-TYPE TRANSCRIPTIONAL REPRESSOR CZRA"/>
    <property type="match status" value="1"/>
</dbReference>
<dbReference type="Gene3D" id="1.10.10.10">
    <property type="entry name" value="Winged helix-like DNA-binding domain superfamily/Winged helix DNA-binding domain"/>
    <property type="match status" value="1"/>
</dbReference>
<dbReference type="InterPro" id="IPR036390">
    <property type="entry name" value="WH_DNA-bd_sf"/>
</dbReference>
<evidence type="ECO:0000256" key="1">
    <source>
        <dbReference type="ARBA" id="ARBA00023015"/>
    </source>
</evidence>
<keyword evidence="2" id="KW-0238">DNA-binding</keyword>
<organism evidence="5 6">
    <name type="scientific">Campylobacter blaseri</name>
    <dbReference type="NCBI Taxonomy" id="2042961"/>
    <lineage>
        <taxon>Bacteria</taxon>
        <taxon>Pseudomonadati</taxon>
        <taxon>Campylobacterota</taxon>
        <taxon>Epsilonproteobacteria</taxon>
        <taxon>Campylobacterales</taxon>
        <taxon>Campylobacteraceae</taxon>
        <taxon>Campylobacter</taxon>
    </lineage>
</organism>
<keyword evidence="1" id="KW-0805">Transcription regulation</keyword>
<dbReference type="InterPro" id="IPR036388">
    <property type="entry name" value="WH-like_DNA-bd_sf"/>
</dbReference>
<dbReference type="InterPro" id="IPR051011">
    <property type="entry name" value="Metal_resp_trans_reg"/>
</dbReference>
<dbReference type="EMBL" id="PDHH01000007">
    <property type="protein sequence ID" value="PSM51483.1"/>
    <property type="molecule type" value="Genomic_DNA"/>
</dbReference>
<proteinExistence type="predicted"/>
<dbReference type="InterPro" id="IPR018334">
    <property type="entry name" value="ArsR_HTH"/>
</dbReference>
<evidence type="ECO:0000256" key="2">
    <source>
        <dbReference type="ARBA" id="ARBA00023125"/>
    </source>
</evidence>
<keyword evidence="3" id="KW-0804">Transcription</keyword>
<dbReference type="NCBIfam" id="NF033788">
    <property type="entry name" value="HTH_metalloreg"/>
    <property type="match status" value="1"/>
</dbReference>
<dbReference type="SMART" id="SM00418">
    <property type="entry name" value="HTH_ARSR"/>
    <property type="match status" value="1"/>
</dbReference>
<gene>
    <name evidence="5" type="ORF">CQ405_07915</name>
</gene>
<dbReference type="PANTHER" id="PTHR43132">
    <property type="entry name" value="ARSENICAL RESISTANCE OPERON REPRESSOR ARSR-RELATED"/>
    <property type="match status" value="1"/>
</dbReference>
<feature type="domain" description="HTH arsR-type" evidence="4">
    <location>
        <begin position="36"/>
        <end position="128"/>
    </location>
</feature>
<reference evidence="6" key="1">
    <citation type="submission" date="2017-10" db="EMBL/GenBank/DDBJ databases">
        <title>Campylobacter species from seals.</title>
        <authorList>
            <person name="Gilbert M.J."/>
            <person name="Zomer A.L."/>
            <person name="Timmerman A.J."/>
            <person name="Duim B."/>
            <person name="Wagenaar J.A."/>
        </authorList>
    </citation>
    <scope>NUCLEOTIDE SEQUENCE [LARGE SCALE GENOMIC DNA]</scope>
    <source>
        <strain evidence="6">17S00004-5</strain>
    </source>
</reference>
<dbReference type="PROSITE" id="PS50987">
    <property type="entry name" value="HTH_ARSR_2"/>
    <property type="match status" value="1"/>
</dbReference>
<dbReference type="RefSeq" id="WP_106872441.1">
    <property type="nucleotide sequence ID" value="NZ_CP053841.1"/>
</dbReference>
<dbReference type="GO" id="GO:0003700">
    <property type="term" value="F:DNA-binding transcription factor activity"/>
    <property type="evidence" value="ECO:0007669"/>
    <property type="project" value="InterPro"/>
</dbReference>